<dbReference type="AlphaFoldDB" id="A0A6P2QY19"/>
<reference evidence="1 2" key="1">
    <citation type="submission" date="2019-09" db="EMBL/GenBank/DDBJ databases">
        <authorList>
            <person name="Depoorter E."/>
        </authorList>
    </citation>
    <scope>NUCLEOTIDE SEQUENCE [LARGE SCALE GENOMIC DNA]</scope>
    <source>
        <strain evidence="1">R-15945</strain>
    </source>
</reference>
<name>A0A6P2QY19_BURL3</name>
<gene>
    <name evidence="1" type="ORF">BLA15945_06123</name>
</gene>
<evidence type="ECO:0000313" key="2">
    <source>
        <dbReference type="Proteomes" id="UP000494174"/>
    </source>
</evidence>
<sequence>MNEIRSHELRNPPMRGRQRWHHAGNASLYRLVVGSLARIWSGGHIG</sequence>
<organism evidence="1 2">
    <name type="scientific">Burkholderia lata (strain ATCC 17760 / DSM 23089 / LMG 22485 / NCIMB 9086 / R18194 / 383)</name>
    <dbReference type="NCBI Taxonomy" id="482957"/>
    <lineage>
        <taxon>Bacteria</taxon>
        <taxon>Pseudomonadati</taxon>
        <taxon>Pseudomonadota</taxon>
        <taxon>Betaproteobacteria</taxon>
        <taxon>Burkholderiales</taxon>
        <taxon>Burkholderiaceae</taxon>
        <taxon>Burkholderia</taxon>
        <taxon>Burkholderia cepacia complex</taxon>
    </lineage>
</organism>
<proteinExistence type="predicted"/>
<accession>A0A6P2QY19</accession>
<dbReference type="EMBL" id="CABVPU010000031">
    <property type="protein sequence ID" value="VWC25123.1"/>
    <property type="molecule type" value="Genomic_DNA"/>
</dbReference>
<dbReference type="Proteomes" id="UP000494174">
    <property type="component" value="Unassembled WGS sequence"/>
</dbReference>
<protein>
    <submittedName>
        <fullName evidence="1">Uncharacterized protein</fullName>
    </submittedName>
</protein>
<evidence type="ECO:0000313" key="1">
    <source>
        <dbReference type="EMBL" id="VWC25123.1"/>
    </source>
</evidence>